<reference evidence="2 3" key="1">
    <citation type="submission" date="2022-05" db="EMBL/GenBank/DDBJ databases">
        <authorList>
            <consortium name="Genoscope - CEA"/>
            <person name="William W."/>
        </authorList>
    </citation>
    <scope>NUCLEOTIDE SEQUENCE [LARGE SCALE GENOMIC DNA]</scope>
</reference>
<evidence type="ECO:0000256" key="1">
    <source>
        <dbReference type="SAM" id="SignalP"/>
    </source>
</evidence>
<evidence type="ECO:0008006" key="4">
    <source>
        <dbReference type="Google" id="ProtNLM"/>
    </source>
</evidence>
<keyword evidence="3" id="KW-1185">Reference proteome</keyword>
<feature type="chain" id="PRO_5045555910" description="Secreted protein" evidence="1">
    <location>
        <begin position="21"/>
        <end position="290"/>
    </location>
</feature>
<feature type="signal peptide" evidence="1">
    <location>
        <begin position="1"/>
        <end position="20"/>
    </location>
</feature>
<keyword evidence="1" id="KW-0732">Signal</keyword>
<protein>
    <recommendedName>
        <fullName evidence="4">Secreted protein</fullName>
    </recommendedName>
</protein>
<feature type="non-terminal residue" evidence="2">
    <location>
        <position position="290"/>
    </location>
</feature>
<evidence type="ECO:0000313" key="2">
    <source>
        <dbReference type="EMBL" id="CAH3196111.1"/>
    </source>
</evidence>
<accession>A0ABN8SX86</accession>
<dbReference type="Gene3D" id="3.90.215.10">
    <property type="entry name" value="Gamma Fibrinogen, chain A, domain 1"/>
    <property type="match status" value="1"/>
</dbReference>
<gene>
    <name evidence="2" type="ORF">PEVE_00031807</name>
</gene>
<organism evidence="2 3">
    <name type="scientific">Porites evermanni</name>
    <dbReference type="NCBI Taxonomy" id="104178"/>
    <lineage>
        <taxon>Eukaryota</taxon>
        <taxon>Metazoa</taxon>
        <taxon>Cnidaria</taxon>
        <taxon>Anthozoa</taxon>
        <taxon>Hexacorallia</taxon>
        <taxon>Scleractinia</taxon>
        <taxon>Fungiina</taxon>
        <taxon>Poritidae</taxon>
        <taxon>Porites</taxon>
    </lineage>
</organism>
<name>A0ABN8SX86_9CNID</name>
<dbReference type="InterPro" id="IPR014716">
    <property type="entry name" value="Fibrinogen_a/b/g_C_1"/>
</dbReference>
<proteinExistence type="predicted"/>
<comment type="caution">
    <text evidence="2">The sequence shown here is derived from an EMBL/GenBank/DDBJ whole genome shotgun (WGS) entry which is preliminary data.</text>
</comment>
<sequence>MRSWFILAFSLLLTANATNGTKSTDGKSFVCNQYNGHNSKTNQAIKKIDKKLDQIIEMLQPSLMTTSTCKGIYTKNLSSENKAYLLDVGSAKIPVYCHMTKHGLDACGGGGWTLVMKIDGTKTTFHYTSQLWSNKVDSVNLLGGKAGLDTHETKLPTYWNTLSWNEDRSAVQVCYHQPSSQIPVFTDRRWQIPSYFTGPKLMEDLIGSRASLYSPTVTRKDSTYYAPMPPALKQELVSLPTIRMSVALVTPESGLALEGTMMTPTRVVTKLNTGERMATSTSKRCDTSWF</sequence>
<dbReference type="EMBL" id="CALNXI010004583">
    <property type="protein sequence ID" value="CAH3196111.1"/>
    <property type="molecule type" value="Genomic_DNA"/>
</dbReference>
<dbReference type="Proteomes" id="UP001159427">
    <property type="component" value="Unassembled WGS sequence"/>
</dbReference>
<evidence type="ECO:0000313" key="3">
    <source>
        <dbReference type="Proteomes" id="UP001159427"/>
    </source>
</evidence>